<organism evidence="2 3">
    <name type="scientific">Haloferula helveola</name>
    <dbReference type="NCBI Taxonomy" id="490095"/>
    <lineage>
        <taxon>Bacteria</taxon>
        <taxon>Pseudomonadati</taxon>
        <taxon>Verrucomicrobiota</taxon>
        <taxon>Verrucomicrobiia</taxon>
        <taxon>Verrucomicrobiales</taxon>
        <taxon>Verrucomicrobiaceae</taxon>
        <taxon>Haloferula</taxon>
    </lineage>
</organism>
<evidence type="ECO:0000313" key="2">
    <source>
        <dbReference type="EMBL" id="BCX46246.1"/>
    </source>
</evidence>
<dbReference type="RefSeq" id="WP_338687679.1">
    <property type="nucleotide sequence ID" value="NZ_AP024702.1"/>
</dbReference>
<keyword evidence="3" id="KW-1185">Reference proteome</keyword>
<evidence type="ECO:0000313" key="3">
    <source>
        <dbReference type="Proteomes" id="UP001374893"/>
    </source>
</evidence>
<proteinExistence type="predicted"/>
<reference evidence="2 3" key="1">
    <citation type="submission" date="2021-06" db="EMBL/GenBank/DDBJ databases">
        <title>Complete genome of Haloferula helveola possessing various polysaccharide degrading enzymes.</title>
        <authorList>
            <person name="Takami H."/>
            <person name="Huang C."/>
            <person name="Hamasaki K."/>
        </authorList>
    </citation>
    <scope>NUCLEOTIDE SEQUENCE [LARGE SCALE GENOMIC DNA]</scope>
    <source>
        <strain evidence="2 3">CN-1</strain>
    </source>
</reference>
<accession>A0ABM7R6Q8</accession>
<protein>
    <submittedName>
        <fullName evidence="2">Uncharacterized protein</fullName>
    </submittedName>
</protein>
<dbReference type="Proteomes" id="UP001374893">
    <property type="component" value="Chromosome"/>
</dbReference>
<evidence type="ECO:0000256" key="1">
    <source>
        <dbReference type="SAM" id="SignalP"/>
    </source>
</evidence>
<gene>
    <name evidence="2" type="ORF">HAHE_01540</name>
</gene>
<feature type="signal peptide" evidence="1">
    <location>
        <begin position="1"/>
        <end position="23"/>
    </location>
</feature>
<dbReference type="EMBL" id="AP024702">
    <property type="protein sequence ID" value="BCX46246.1"/>
    <property type="molecule type" value="Genomic_DNA"/>
</dbReference>
<feature type="chain" id="PRO_5046293923" evidence="1">
    <location>
        <begin position="24"/>
        <end position="200"/>
    </location>
</feature>
<name>A0ABM7R6Q8_9BACT</name>
<keyword evidence="1" id="KW-0732">Signal</keyword>
<sequence>MKLVQWMSVAVAIGLAQPLAAQAVAPREVVTSAVESVEALGKQVVLGNHKVAIEKMYPQWKERMAKRRGGIEKLEEELEGIGGMMARNGVNIISFKTQGAPRVYEVWPGKDAGGANAGEPVFTKWMMLVPTVMQIRIMQGDDPKGHVINLHGFQIAISEKGRQEWTFINGSDVTVADLRSLFPALPANMELPEVRREAAE</sequence>